<feature type="domain" description="HECT" evidence="8">
    <location>
        <begin position="765"/>
        <end position="1114"/>
    </location>
</feature>
<evidence type="ECO:0000256" key="4">
    <source>
        <dbReference type="ARBA" id="ARBA00022786"/>
    </source>
</evidence>
<accession>A0ABP9ZAJ5</accession>
<dbReference type="CDD" id="cd00078">
    <property type="entry name" value="HECTc"/>
    <property type="match status" value="1"/>
</dbReference>
<name>A0ABP9ZAJ5_9FUNG</name>
<dbReference type="SUPFAM" id="SSF56204">
    <property type="entry name" value="Hect, E3 ligase catalytic domain"/>
    <property type="match status" value="1"/>
</dbReference>
<evidence type="ECO:0000256" key="7">
    <source>
        <dbReference type="SAM" id="MobiDB-lite"/>
    </source>
</evidence>
<keyword evidence="4 5" id="KW-0833">Ubl conjugation pathway</keyword>
<feature type="coiled-coil region" evidence="6">
    <location>
        <begin position="128"/>
        <end position="155"/>
    </location>
</feature>
<dbReference type="Proteomes" id="UP001473302">
    <property type="component" value="Unassembled WGS sequence"/>
</dbReference>
<feature type="region of interest" description="Disordered" evidence="7">
    <location>
        <begin position="222"/>
        <end position="241"/>
    </location>
</feature>
<dbReference type="Gene3D" id="3.30.2410.10">
    <property type="entry name" value="Hect, E3 ligase catalytic domain"/>
    <property type="match status" value="1"/>
</dbReference>
<comment type="caution">
    <text evidence="9">The sequence shown here is derived from an EMBL/GenBank/DDBJ whole genome shotgun (WGS) entry which is preliminary data.</text>
</comment>
<organism evidence="9 10">
    <name type="scientific">Mucor flavus</name>
    <dbReference type="NCBI Taxonomy" id="439312"/>
    <lineage>
        <taxon>Eukaryota</taxon>
        <taxon>Fungi</taxon>
        <taxon>Fungi incertae sedis</taxon>
        <taxon>Mucoromycota</taxon>
        <taxon>Mucoromycotina</taxon>
        <taxon>Mucoromycetes</taxon>
        <taxon>Mucorales</taxon>
        <taxon>Mucorineae</taxon>
        <taxon>Mucoraceae</taxon>
        <taxon>Mucor</taxon>
    </lineage>
</organism>
<gene>
    <name evidence="9" type="ORF">MFLAVUS_009596</name>
</gene>
<evidence type="ECO:0000256" key="6">
    <source>
        <dbReference type="SAM" id="Coils"/>
    </source>
</evidence>
<evidence type="ECO:0000313" key="10">
    <source>
        <dbReference type="Proteomes" id="UP001473302"/>
    </source>
</evidence>
<dbReference type="PROSITE" id="PS50237">
    <property type="entry name" value="HECT"/>
    <property type="match status" value="1"/>
</dbReference>
<feature type="compositionally biased region" description="Polar residues" evidence="7">
    <location>
        <begin position="1"/>
        <end position="46"/>
    </location>
</feature>
<reference evidence="9 10" key="1">
    <citation type="submission" date="2024-04" db="EMBL/GenBank/DDBJ databases">
        <title>genome sequences of Mucor flavus KT1a and Helicostylum pulchrum KT1b strains isolated from the surface of a dry-aged beef.</title>
        <authorList>
            <person name="Toyotome T."/>
            <person name="Hosono M."/>
            <person name="Torimaru M."/>
            <person name="Fukuda K."/>
            <person name="Mikami N."/>
        </authorList>
    </citation>
    <scope>NUCLEOTIDE SEQUENCE [LARGE SCALE GENOMIC DNA]</scope>
    <source>
        <strain evidence="9 10">KT1a</strain>
    </source>
</reference>
<dbReference type="InterPro" id="IPR035983">
    <property type="entry name" value="Hect_E3_ubiquitin_ligase"/>
</dbReference>
<feature type="active site" description="Glycyl thioester intermediate" evidence="5">
    <location>
        <position position="1082"/>
    </location>
</feature>
<evidence type="ECO:0000256" key="3">
    <source>
        <dbReference type="ARBA" id="ARBA00022679"/>
    </source>
</evidence>
<comment type="catalytic activity">
    <reaction evidence="1">
        <text>S-ubiquitinyl-[E2 ubiquitin-conjugating enzyme]-L-cysteine + [acceptor protein]-L-lysine = [E2 ubiquitin-conjugating enzyme]-L-cysteine + N(6)-ubiquitinyl-[acceptor protein]-L-lysine.</text>
        <dbReference type="EC" id="2.3.2.26"/>
    </reaction>
</comment>
<keyword evidence="10" id="KW-1185">Reference proteome</keyword>
<proteinExistence type="predicted"/>
<dbReference type="PANTHER" id="PTHR45700">
    <property type="entry name" value="UBIQUITIN-PROTEIN LIGASE E3C"/>
    <property type="match status" value="1"/>
</dbReference>
<evidence type="ECO:0000259" key="8">
    <source>
        <dbReference type="PROSITE" id="PS50237"/>
    </source>
</evidence>
<protein>
    <recommendedName>
        <fullName evidence="2">HECT-type E3 ubiquitin transferase</fullName>
        <ecNumber evidence="2">2.3.2.26</ecNumber>
    </recommendedName>
</protein>
<dbReference type="PANTHER" id="PTHR45700:SF8">
    <property type="entry name" value="HECT-TYPE E3 UBIQUITIN TRANSFERASE"/>
    <property type="match status" value="1"/>
</dbReference>
<feature type="compositionally biased region" description="Low complexity" evidence="7">
    <location>
        <begin position="59"/>
        <end position="72"/>
    </location>
</feature>
<sequence>MSSYLDSRTTSNTNSFLYQSQPPSSPITNYLVSPKPSTSRITQSDNVEGANILNKRRSSSSSSTTTTSSSNSLTLKPIKLATDINNSKEHVLKRDPFQLKPTNNIPSASNTSPLVITPKTAMKFEKKKSNKLYRKEKLREAKNEYEERIEEYFQQLTIGCQQLECRNKFCASGRANISVKIGGILSLQPQAALIMSIQLASMPGSRLCVVNGKKHPYVSKASVTHKKKEQEENSQEQQQQTKPFLQSLFTSTPFMGLLNRADQESSSKPVESVPCTKKDDDHHWSTDFWKLFSHFSNTHQVKEEEQEQVESDEGYYQIDHDERNSMSDSCSEDSEGMLLAIPPLSVNLDHAVEYLHRAIVTQSISEEKMDTWCRSIFQSWEGIGNSFLCANKLDINLDELTRFYQLVIHQDRKSKNVRQVRIMEAMCDSFETLLDRMCLNVEGVTEMDETSHVRMMNEWCRSIMAVIQWIICCKENKYKEEQQDGLATLVAKLDDISTSQKRTASIASTSQIILMQKLIQVLSKLAQKKDSVIRKKLLNVLACLDSDRMNYLVLDLHQYLLDHYHTGPYKHGLEDTVIMTLKCLELLYQANMKVPTSPIIPACSFYSDSICKKLNIKNEYRIWKRVLLYGEGRHSTLITRQGETEYQRRSRLFMTTTSNSTMLTYPFENEYQFSWFGYPFLLSPSIKRKIVLIDAMSQMSLEYEDACVNHTLVVHAQKLLSEAPRMLKNLETNLRSATCPYLLLEIRREYFIADTFSQMSRKWCDLKKPLKVKFIQGGEEGMDQGGVQKEFFGVLFEKLVSSEVGLFSQDESTHLCWIRSVMDQDRRAYEMVGVMMGLSIYNGVIMNLQFPQVLWKVLVIPNESLIDAMAQRQLLFTLEDLEEGWPELGSGLRQLLNWSDGEVEDIFCRDYEISMDVFGQGVVTISLMPNKEDAVVPVTNENREQYVKDYCTYFMYTAQKEQIFALRRGMWSVIGSRALSLCTYEELEMVACGLRQGPDSVELDLAELEAVAEYDDGYNVDHPTIRQFWSVVHHDLSKEQKKQLLLFVTASDRVPVGGLKELSFYIQRNGPDSDRLPTALTCFSRLLLPEYSNRQKLKDRLITAIENTKGFGLV</sequence>
<dbReference type="SMART" id="SM00119">
    <property type="entry name" value="HECTc"/>
    <property type="match status" value="1"/>
</dbReference>
<dbReference type="InterPro" id="IPR032353">
    <property type="entry name" value="AZUL"/>
</dbReference>
<keyword evidence="3" id="KW-0808">Transferase</keyword>
<feature type="region of interest" description="Disordered" evidence="7">
    <location>
        <begin position="1"/>
        <end position="72"/>
    </location>
</feature>
<dbReference type="Pfam" id="PF16558">
    <property type="entry name" value="AZUL"/>
    <property type="match status" value="1"/>
</dbReference>
<evidence type="ECO:0000256" key="1">
    <source>
        <dbReference type="ARBA" id="ARBA00000885"/>
    </source>
</evidence>
<dbReference type="InterPro" id="IPR000569">
    <property type="entry name" value="HECT_dom"/>
</dbReference>
<evidence type="ECO:0000256" key="2">
    <source>
        <dbReference type="ARBA" id="ARBA00012485"/>
    </source>
</evidence>
<dbReference type="EC" id="2.3.2.26" evidence="2"/>
<dbReference type="Gene3D" id="3.30.2160.10">
    <property type="entry name" value="Hect, E3 ligase catalytic domain"/>
    <property type="match status" value="1"/>
</dbReference>
<dbReference type="Pfam" id="PF00632">
    <property type="entry name" value="HECT"/>
    <property type="match status" value="1"/>
</dbReference>
<dbReference type="EMBL" id="BAABUK010000029">
    <property type="protein sequence ID" value="GAA5816074.1"/>
    <property type="molecule type" value="Genomic_DNA"/>
</dbReference>
<evidence type="ECO:0000256" key="5">
    <source>
        <dbReference type="PROSITE-ProRule" id="PRU00104"/>
    </source>
</evidence>
<evidence type="ECO:0000313" key="9">
    <source>
        <dbReference type="EMBL" id="GAA5816074.1"/>
    </source>
</evidence>
<dbReference type="Gene3D" id="6.10.130.10">
    <property type="entry name" value="Ubiquitin-protein ligase E3A, N-terminal zinc-binding domain (AZUL)"/>
    <property type="match status" value="1"/>
</dbReference>
<dbReference type="InterPro" id="IPR044611">
    <property type="entry name" value="E3A/B/C-like"/>
</dbReference>
<keyword evidence="6" id="KW-0175">Coiled coil</keyword>
<dbReference type="Gene3D" id="3.90.1750.10">
    <property type="entry name" value="Hect, E3 ligase catalytic domains"/>
    <property type="match status" value="1"/>
</dbReference>
<dbReference type="InterPro" id="IPR042556">
    <property type="entry name" value="AZUL_sf"/>
</dbReference>